<protein>
    <submittedName>
        <fullName evidence="4">Retroviral-like aspartic protease family protein</fullName>
    </submittedName>
</protein>
<dbReference type="PROSITE" id="PS51257">
    <property type="entry name" value="PROKAR_LIPOPROTEIN"/>
    <property type="match status" value="1"/>
</dbReference>
<reference evidence="4" key="1">
    <citation type="submission" date="2022-09" db="EMBL/GenBank/DDBJ databases">
        <title>Rhodovastum sp. nov. RN2-1 isolated from soil in Seongnam, South Korea.</title>
        <authorList>
            <person name="Le N.T."/>
        </authorList>
    </citation>
    <scope>NUCLEOTIDE SEQUENCE</scope>
    <source>
        <strain evidence="4">RN2-1</strain>
    </source>
</reference>
<dbReference type="SUPFAM" id="SSF50630">
    <property type="entry name" value="Acid proteases"/>
    <property type="match status" value="2"/>
</dbReference>
<evidence type="ECO:0000256" key="1">
    <source>
        <dbReference type="ARBA" id="ARBA00022801"/>
    </source>
</evidence>
<gene>
    <name evidence="4" type="ORF">OL599_19890</name>
</gene>
<feature type="chain" id="PRO_5041251681" evidence="2">
    <location>
        <begin position="18"/>
        <end position="311"/>
    </location>
</feature>
<dbReference type="PROSITE" id="PS50175">
    <property type="entry name" value="ASP_PROT_RETROV"/>
    <property type="match status" value="1"/>
</dbReference>
<dbReference type="InterPro" id="IPR034122">
    <property type="entry name" value="Retropepsin-like_bacterial"/>
</dbReference>
<dbReference type="EMBL" id="JAPDNT010000025">
    <property type="protein sequence ID" value="MCW3476833.1"/>
    <property type="molecule type" value="Genomic_DNA"/>
</dbReference>
<sequence length="311" mass="33460">MRFLAPLRLLPLLLALAACVTAPRDDFDYDTCGLRPRAAIAVEMRGNVPLVKASIKGKPTTFILDTGADSVVLTETALRRLDLETDAGNILAGRGAGGESRFFAGKLRDFEIAGIPVPDHPVRVLPRNSPIGGQEMIDGLFGASVLSAFEIDLDLPRRRVTLYAGRMCPDTTVPPWTGPYTTIDASASNRGRFMIPVVLDGRPLMALLDTGAAASLVARDVAAALGVTPEMLARDPSTRLVGTGPSTPTAHFHRFREIKVGDETFPAPAMLVTDRPEPGIDMIIGSDYLGGRRIWLSYARKRVFIDRSGAP</sequence>
<feature type="signal peptide" evidence="2">
    <location>
        <begin position="1"/>
        <end position="17"/>
    </location>
</feature>
<name>A0AA41YR82_9PROT</name>
<dbReference type="GO" id="GO:0006508">
    <property type="term" value="P:proteolysis"/>
    <property type="evidence" value="ECO:0007669"/>
    <property type="project" value="UniProtKB-KW"/>
</dbReference>
<evidence type="ECO:0000256" key="2">
    <source>
        <dbReference type="SAM" id="SignalP"/>
    </source>
</evidence>
<organism evidence="4 5">
    <name type="scientific">Limobrevibacterium gyesilva</name>
    <dbReference type="NCBI Taxonomy" id="2991712"/>
    <lineage>
        <taxon>Bacteria</taxon>
        <taxon>Pseudomonadati</taxon>
        <taxon>Pseudomonadota</taxon>
        <taxon>Alphaproteobacteria</taxon>
        <taxon>Acetobacterales</taxon>
        <taxon>Acetobacteraceae</taxon>
        <taxon>Limobrevibacterium</taxon>
    </lineage>
</organism>
<accession>A0AA41YR82</accession>
<dbReference type="InterPro" id="IPR001969">
    <property type="entry name" value="Aspartic_peptidase_AS"/>
</dbReference>
<keyword evidence="4" id="KW-0645">Protease</keyword>
<evidence type="ECO:0000259" key="3">
    <source>
        <dbReference type="PROSITE" id="PS50175"/>
    </source>
</evidence>
<keyword evidence="1" id="KW-0378">Hydrolase</keyword>
<dbReference type="Pfam" id="PF13650">
    <property type="entry name" value="Asp_protease_2"/>
    <property type="match status" value="2"/>
</dbReference>
<comment type="caution">
    <text evidence="4">The sequence shown here is derived from an EMBL/GenBank/DDBJ whole genome shotgun (WGS) entry which is preliminary data.</text>
</comment>
<keyword evidence="2" id="KW-0732">Signal</keyword>
<keyword evidence="5" id="KW-1185">Reference proteome</keyword>
<dbReference type="GO" id="GO:0004190">
    <property type="term" value="F:aspartic-type endopeptidase activity"/>
    <property type="evidence" value="ECO:0007669"/>
    <property type="project" value="InterPro"/>
</dbReference>
<dbReference type="AlphaFoldDB" id="A0AA41YR82"/>
<feature type="domain" description="Peptidase A2" evidence="3">
    <location>
        <begin position="60"/>
        <end position="98"/>
    </location>
</feature>
<evidence type="ECO:0000313" key="5">
    <source>
        <dbReference type="Proteomes" id="UP001165679"/>
    </source>
</evidence>
<evidence type="ECO:0000313" key="4">
    <source>
        <dbReference type="EMBL" id="MCW3476833.1"/>
    </source>
</evidence>
<dbReference type="RefSeq" id="WP_264715672.1">
    <property type="nucleotide sequence ID" value="NZ_JAPDNT010000025.1"/>
</dbReference>
<proteinExistence type="predicted"/>
<dbReference type="InterPro" id="IPR021109">
    <property type="entry name" value="Peptidase_aspartic_dom_sf"/>
</dbReference>
<dbReference type="PROSITE" id="PS00141">
    <property type="entry name" value="ASP_PROTEASE"/>
    <property type="match status" value="2"/>
</dbReference>
<dbReference type="InterPro" id="IPR001995">
    <property type="entry name" value="Peptidase_A2_cat"/>
</dbReference>
<reference evidence="4" key="2">
    <citation type="submission" date="2022-10" db="EMBL/GenBank/DDBJ databases">
        <authorList>
            <person name="Trinh H.N."/>
        </authorList>
    </citation>
    <scope>NUCLEOTIDE SEQUENCE</scope>
    <source>
        <strain evidence="4">RN2-1</strain>
    </source>
</reference>
<dbReference type="Gene3D" id="2.40.70.10">
    <property type="entry name" value="Acid Proteases"/>
    <property type="match status" value="2"/>
</dbReference>
<dbReference type="CDD" id="cd05483">
    <property type="entry name" value="retropepsin_like_bacteria"/>
    <property type="match status" value="2"/>
</dbReference>
<dbReference type="Proteomes" id="UP001165679">
    <property type="component" value="Unassembled WGS sequence"/>
</dbReference>